<evidence type="ECO:0000256" key="3">
    <source>
        <dbReference type="ARBA" id="ARBA00022827"/>
    </source>
</evidence>
<dbReference type="InterPro" id="IPR002938">
    <property type="entry name" value="FAD-bd"/>
</dbReference>
<evidence type="ECO:0000313" key="8">
    <source>
        <dbReference type="Proteomes" id="UP000053732"/>
    </source>
</evidence>
<dbReference type="PANTHER" id="PTHR13789">
    <property type="entry name" value="MONOOXYGENASE"/>
    <property type="match status" value="1"/>
</dbReference>
<keyword evidence="3" id="KW-0274">FAD</keyword>
<dbReference type="Gene3D" id="3.50.50.60">
    <property type="entry name" value="FAD/NAD(P)-binding domain"/>
    <property type="match status" value="1"/>
</dbReference>
<name>A0A0G4NTZ3_PENC3</name>
<proteinExistence type="inferred from homology"/>
<protein>
    <submittedName>
        <fullName evidence="7">Aromatic-ring hydroxylase-like</fullName>
    </submittedName>
</protein>
<sequence>MKIVIIGAGIAGCAGYLELQKHLPRPTKSDESHEITIYEAYNTNLSIAADERTEEHTHSSTLLVGGGLGVAPNGLNVLKRLDEELLKDVVRGGYVTATSNMKNKNGWSLFSMKSASSDENSNNNNNRSPHMLATSRHSLWSALRERIPDHHIVHKRISQVVARPDGRNLIHFVDNSPPVEADLVIGADGVRGTAKRALFPDAEEDPYPPNYEGLVGVGGFIPAADVKDLVEPGSMNFVFGGNGFFGYFFSESSMSAANRDSPYHVCEPGDSLAWWSTYEIEECPDRKTLDMDDVTRQLRERHANWKEPVVKKVIQSLEVENMYPTWTLPALPTWERDGVVLVGDAAHALPSSSGQGSSQALEDVEALALLLAHHLHMGNARLDEVTPKAQKNAIKAAASQYVNLRQPHVNAILESAQHIQNSKREMGIIKEYFMYGVMKIMGLLPGFMSNQMRTVMEYNIADDVARIIARDN</sequence>
<organism evidence="7 8">
    <name type="scientific">Penicillium camemberti (strain FM 013)</name>
    <dbReference type="NCBI Taxonomy" id="1429867"/>
    <lineage>
        <taxon>Eukaryota</taxon>
        <taxon>Fungi</taxon>
        <taxon>Dikarya</taxon>
        <taxon>Ascomycota</taxon>
        <taxon>Pezizomycotina</taxon>
        <taxon>Eurotiomycetes</taxon>
        <taxon>Eurotiomycetidae</taxon>
        <taxon>Eurotiales</taxon>
        <taxon>Aspergillaceae</taxon>
        <taxon>Penicillium</taxon>
    </lineage>
</organism>
<evidence type="ECO:0000256" key="2">
    <source>
        <dbReference type="ARBA" id="ARBA00022630"/>
    </source>
</evidence>
<evidence type="ECO:0000256" key="1">
    <source>
        <dbReference type="ARBA" id="ARBA00007992"/>
    </source>
</evidence>
<dbReference type="STRING" id="1429867.A0A0G4NTZ3"/>
<feature type="domain" description="FAD-binding" evidence="6">
    <location>
        <begin position="179"/>
        <end position="391"/>
    </location>
</feature>
<dbReference type="EMBL" id="HG793134">
    <property type="protein sequence ID" value="CRL17439.1"/>
    <property type="molecule type" value="Genomic_DNA"/>
</dbReference>
<keyword evidence="8" id="KW-1185">Reference proteome</keyword>
<dbReference type="InterPro" id="IPR050493">
    <property type="entry name" value="FAD-dep_Monooxygenase_BioMet"/>
</dbReference>
<dbReference type="GO" id="GO:0004497">
    <property type="term" value="F:monooxygenase activity"/>
    <property type="evidence" value="ECO:0007669"/>
    <property type="project" value="UniProtKB-KW"/>
</dbReference>
<keyword evidence="5" id="KW-0503">Monooxygenase</keyword>
<evidence type="ECO:0000259" key="6">
    <source>
        <dbReference type="Pfam" id="PF01494"/>
    </source>
</evidence>
<keyword evidence="4" id="KW-0560">Oxidoreductase</keyword>
<evidence type="ECO:0000256" key="5">
    <source>
        <dbReference type="ARBA" id="ARBA00023033"/>
    </source>
</evidence>
<accession>A0A0G4NTZ3</accession>
<dbReference type="Pfam" id="PF01494">
    <property type="entry name" value="FAD_binding_3"/>
    <property type="match status" value="1"/>
</dbReference>
<dbReference type="SUPFAM" id="SSF51905">
    <property type="entry name" value="FAD/NAD(P)-binding domain"/>
    <property type="match status" value="1"/>
</dbReference>
<dbReference type="PANTHER" id="PTHR13789:SF309">
    <property type="entry name" value="PUTATIVE (AFU_ORTHOLOGUE AFUA_6G14510)-RELATED"/>
    <property type="match status" value="1"/>
</dbReference>
<dbReference type="PRINTS" id="PR00420">
    <property type="entry name" value="RNGMNOXGNASE"/>
</dbReference>
<dbReference type="Proteomes" id="UP000053732">
    <property type="component" value="Unassembled WGS sequence"/>
</dbReference>
<gene>
    <name evidence="7" type="ORF">PCAMFM013_S001g000399</name>
</gene>
<dbReference type="AlphaFoldDB" id="A0A0G4NTZ3"/>
<evidence type="ECO:0000256" key="4">
    <source>
        <dbReference type="ARBA" id="ARBA00023002"/>
    </source>
</evidence>
<evidence type="ECO:0000313" key="7">
    <source>
        <dbReference type="EMBL" id="CRL17439.1"/>
    </source>
</evidence>
<reference evidence="7 8" key="1">
    <citation type="journal article" date="2014" name="Nat. Commun.">
        <title>Multiple recent horizontal transfers of a large genomic region in cheese making fungi.</title>
        <authorList>
            <person name="Cheeseman K."/>
            <person name="Ropars J."/>
            <person name="Renault P."/>
            <person name="Dupont J."/>
            <person name="Gouzy J."/>
            <person name="Branca A."/>
            <person name="Abraham A.L."/>
            <person name="Ceppi M."/>
            <person name="Conseiller E."/>
            <person name="Debuchy R."/>
            <person name="Malagnac F."/>
            <person name="Goarin A."/>
            <person name="Silar P."/>
            <person name="Lacoste S."/>
            <person name="Sallet E."/>
            <person name="Bensimon A."/>
            <person name="Giraud T."/>
            <person name="Brygoo Y."/>
        </authorList>
    </citation>
    <scope>NUCLEOTIDE SEQUENCE [LARGE SCALE GENOMIC DNA]</scope>
    <source>
        <strain evidence="8">FM 013</strain>
    </source>
</reference>
<dbReference type="InterPro" id="IPR036188">
    <property type="entry name" value="FAD/NAD-bd_sf"/>
</dbReference>
<comment type="similarity">
    <text evidence="1">Belongs to the paxM FAD-dependent monooxygenase family.</text>
</comment>
<keyword evidence="2" id="KW-0285">Flavoprotein</keyword>
<dbReference type="GO" id="GO:0071949">
    <property type="term" value="F:FAD binding"/>
    <property type="evidence" value="ECO:0007669"/>
    <property type="project" value="InterPro"/>
</dbReference>